<keyword evidence="1" id="KW-0472">Membrane</keyword>
<reference evidence="2 3" key="1">
    <citation type="journal article" date="2015" name="Nature">
        <title>rRNA introns, odd ribosomes, and small enigmatic genomes across a large radiation of phyla.</title>
        <authorList>
            <person name="Brown C.T."/>
            <person name="Hug L.A."/>
            <person name="Thomas B.C."/>
            <person name="Sharon I."/>
            <person name="Castelle C.J."/>
            <person name="Singh A."/>
            <person name="Wilkins M.J."/>
            <person name="Williams K.H."/>
            <person name="Banfield J.F."/>
        </authorList>
    </citation>
    <scope>NUCLEOTIDE SEQUENCE [LARGE SCALE GENOMIC DNA]</scope>
</reference>
<dbReference type="Proteomes" id="UP000034487">
    <property type="component" value="Unassembled WGS sequence"/>
</dbReference>
<evidence type="ECO:0000313" key="2">
    <source>
        <dbReference type="EMBL" id="KKU43011.1"/>
    </source>
</evidence>
<comment type="caution">
    <text evidence="2">The sequence shown here is derived from an EMBL/GenBank/DDBJ whole genome shotgun (WGS) entry which is preliminary data.</text>
</comment>
<sequence length="85" mass="9618">MVTQDWINWLSIIVLLGFLVALVYFIVVLHRANRVVTRLDNLTGTFGGFVKEIVPAIVNMGTVVTAVQSILRQLVEHKDEKKKKN</sequence>
<protein>
    <submittedName>
        <fullName evidence="2">Uncharacterized protein</fullName>
    </submittedName>
</protein>
<evidence type="ECO:0000256" key="1">
    <source>
        <dbReference type="SAM" id="Phobius"/>
    </source>
</evidence>
<proteinExistence type="predicted"/>
<keyword evidence="1" id="KW-0812">Transmembrane</keyword>
<accession>A0A0G1QDA1</accession>
<gene>
    <name evidence="2" type="ORF">UX60_C0040G0007</name>
</gene>
<feature type="transmembrane region" description="Helical" evidence="1">
    <location>
        <begin position="6"/>
        <end position="29"/>
    </location>
</feature>
<dbReference type="EMBL" id="LCMV01000040">
    <property type="protein sequence ID" value="KKU43011.1"/>
    <property type="molecule type" value="Genomic_DNA"/>
</dbReference>
<keyword evidence="1" id="KW-1133">Transmembrane helix</keyword>
<name>A0A0G1QDA1_9BACT</name>
<evidence type="ECO:0000313" key="3">
    <source>
        <dbReference type="Proteomes" id="UP000034487"/>
    </source>
</evidence>
<dbReference type="AlphaFoldDB" id="A0A0G1QDA1"/>
<organism evidence="2 3">
    <name type="scientific">Berkelbacteria bacterium GW2011_GWA2_46_7</name>
    <dbReference type="NCBI Taxonomy" id="1618335"/>
    <lineage>
        <taxon>Bacteria</taxon>
        <taxon>Candidatus Berkelbacteria</taxon>
    </lineage>
</organism>